<feature type="compositionally biased region" description="Low complexity" evidence="1">
    <location>
        <begin position="38"/>
        <end position="54"/>
    </location>
</feature>
<feature type="compositionally biased region" description="Basic and acidic residues" evidence="1">
    <location>
        <begin position="1"/>
        <end position="23"/>
    </location>
</feature>
<feature type="compositionally biased region" description="Basic residues" evidence="1">
    <location>
        <begin position="161"/>
        <end position="174"/>
    </location>
</feature>
<feature type="non-terminal residue" evidence="2">
    <location>
        <position position="1"/>
    </location>
</feature>
<proteinExistence type="predicted"/>
<feature type="compositionally biased region" description="Basic residues" evidence="1">
    <location>
        <begin position="73"/>
        <end position="92"/>
    </location>
</feature>
<accession>A0A6J4JYK8</accession>
<organism evidence="2">
    <name type="scientific">uncultured Friedmanniella sp</name>
    <dbReference type="NCBI Taxonomy" id="335381"/>
    <lineage>
        <taxon>Bacteria</taxon>
        <taxon>Bacillati</taxon>
        <taxon>Actinomycetota</taxon>
        <taxon>Actinomycetes</taxon>
        <taxon>Propionibacteriales</taxon>
        <taxon>Nocardioidaceae</taxon>
        <taxon>Friedmanniella</taxon>
        <taxon>environmental samples</taxon>
    </lineage>
</organism>
<name>A0A6J4JYK8_9ACTN</name>
<dbReference type="GO" id="GO:0004385">
    <property type="term" value="F:GMP kinase activity"/>
    <property type="evidence" value="ECO:0007669"/>
    <property type="project" value="UniProtKB-EC"/>
</dbReference>
<dbReference type="AlphaFoldDB" id="A0A6J4JYK8"/>
<dbReference type="EC" id="2.7.4.8" evidence="2"/>
<dbReference type="EMBL" id="CADCTS010000077">
    <property type="protein sequence ID" value="CAA9291026.1"/>
    <property type="molecule type" value="Genomic_DNA"/>
</dbReference>
<keyword evidence="2" id="KW-0808">Transferase</keyword>
<gene>
    <name evidence="2" type="ORF">AVDCRST_MAG48-515</name>
</gene>
<sequence length="184" mass="18802">EPGRPHGALRPDRGRQGHRRDTAGRGPPGDLRVRVGDHPAAAARRGGRGALPLRHGGGVRRPGGGRRAAGVGRRARRAPLRHAPGSRRRRRAGPPAGPAGDRPAGRPPGAGGLARGPVRLPGPAHVGGAGPPAGRPRHRVGGPARAPAADRAGGAGLGQRVRPRHRERRSRPGRGRVGSLGPSV</sequence>
<evidence type="ECO:0000313" key="2">
    <source>
        <dbReference type="EMBL" id="CAA9291026.1"/>
    </source>
</evidence>
<feature type="compositionally biased region" description="Gly residues" evidence="1">
    <location>
        <begin position="55"/>
        <end position="67"/>
    </location>
</feature>
<reference evidence="2" key="1">
    <citation type="submission" date="2020-02" db="EMBL/GenBank/DDBJ databases">
        <authorList>
            <person name="Meier V. D."/>
        </authorList>
    </citation>
    <scope>NUCLEOTIDE SEQUENCE</scope>
    <source>
        <strain evidence="2">AVDCRST_MAG48</strain>
    </source>
</reference>
<evidence type="ECO:0000256" key="1">
    <source>
        <dbReference type="SAM" id="MobiDB-lite"/>
    </source>
</evidence>
<protein>
    <submittedName>
        <fullName evidence="2">Guanylate kinase</fullName>
        <ecNumber evidence="2">2.7.4.8</ecNumber>
    </submittedName>
</protein>
<feature type="compositionally biased region" description="Low complexity" evidence="1">
    <location>
        <begin position="115"/>
        <end position="124"/>
    </location>
</feature>
<feature type="compositionally biased region" description="Low complexity" evidence="1">
    <location>
        <begin position="141"/>
        <end position="152"/>
    </location>
</feature>
<feature type="region of interest" description="Disordered" evidence="1">
    <location>
        <begin position="1"/>
        <end position="184"/>
    </location>
</feature>
<feature type="non-terminal residue" evidence="2">
    <location>
        <position position="184"/>
    </location>
</feature>
<keyword evidence="2" id="KW-0418">Kinase</keyword>